<evidence type="ECO:0000313" key="3">
    <source>
        <dbReference type="EMBL" id="EGZ51100.1"/>
    </source>
</evidence>
<feature type="transmembrane region" description="Helical" evidence="1">
    <location>
        <begin position="144"/>
        <end position="163"/>
    </location>
</feature>
<protein>
    <submittedName>
        <fullName evidence="3">Tricarboxylate transport membrane protein TctB</fullName>
    </submittedName>
</protein>
<organism evidence="3 4">
    <name type="scientific">Neisseria wadsworthii 9715</name>
    <dbReference type="NCBI Taxonomy" id="1030841"/>
    <lineage>
        <taxon>Bacteria</taxon>
        <taxon>Pseudomonadati</taxon>
        <taxon>Pseudomonadota</taxon>
        <taxon>Betaproteobacteria</taxon>
        <taxon>Neisseriales</taxon>
        <taxon>Neisseriaceae</taxon>
        <taxon>Neisseria</taxon>
    </lineage>
</organism>
<accession>G4CMF4</accession>
<feature type="domain" description="DUF1468" evidence="2">
    <location>
        <begin position="36"/>
        <end position="168"/>
    </location>
</feature>
<dbReference type="EMBL" id="AGAZ01000009">
    <property type="protein sequence ID" value="EGZ51100.1"/>
    <property type="molecule type" value="Genomic_DNA"/>
</dbReference>
<reference evidence="3 4" key="1">
    <citation type="submission" date="2011-06" db="EMBL/GenBank/DDBJ databases">
        <authorList>
            <person name="Muzny D."/>
            <person name="Qin X."/>
            <person name="Deng J."/>
            <person name="Jiang H."/>
            <person name="Liu Y."/>
            <person name="Qu J."/>
            <person name="Song X.-Z."/>
            <person name="Zhang L."/>
            <person name="Thornton R."/>
            <person name="Coyle M."/>
            <person name="Francisco L."/>
            <person name="Jackson L."/>
            <person name="Javaid M."/>
            <person name="Korchina V."/>
            <person name="Kovar C."/>
            <person name="Mata R."/>
            <person name="Mathew T."/>
            <person name="Ngo R."/>
            <person name="Nguyen L."/>
            <person name="Nguyen N."/>
            <person name="Okwuonu G."/>
            <person name="Ongeri F."/>
            <person name="Pham C."/>
            <person name="Simmons D."/>
            <person name="Wilczek-Boney K."/>
            <person name="Hale W."/>
            <person name="Jakkamsetti A."/>
            <person name="Pham P."/>
            <person name="Ruth R."/>
            <person name="San Lucas F."/>
            <person name="Warren J."/>
            <person name="Zhang J."/>
            <person name="Zhao Z."/>
            <person name="Zhou C."/>
            <person name="Zhu D."/>
            <person name="Lee S."/>
            <person name="Bess C."/>
            <person name="Blankenburg K."/>
            <person name="Forbes L."/>
            <person name="Fu Q."/>
            <person name="Gubbala S."/>
            <person name="Hirani K."/>
            <person name="Jayaseelan J.C."/>
            <person name="Lara F."/>
            <person name="Munidasa M."/>
            <person name="Palculict T."/>
            <person name="Patil S."/>
            <person name="Pu L.-L."/>
            <person name="Saada N."/>
            <person name="Tang L."/>
            <person name="Weissenberger G."/>
            <person name="Zhu Y."/>
            <person name="Hemphill L."/>
            <person name="Shang Y."/>
            <person name="Youmans B."/>
            <person name="Ayvaz T."/>
            <person name="Ross M."/>
            <person name="Santibanez J."/>
            <person name="Aqrawi P."/>
            <person name="Gross S."/>
            <person name="Joshi V."/>
            <person name="Fowler G."/>
            <person name="Nazareth L."/>
            <person name="Reid J."/>
            <person name="Worley K."/>
            <person name="Petrosino J."/>
            <person name="Highlander S."/>
            <person name="Gibbs R."/>
        </authorList>
    </citation>
    <scope>NUCLEOTIDE SEQUENCE [LARGE SCALE GENOMIC DNA]</scope>
    <source>
        <strain evidence="3 4">9715</strain>
    </source>
</reference>
<dbReference type="STRING" id="1030841.HMPREF9370_0263"/>
<keyword evidence="4" id="KW-1185">Reference proteome</keyword>
<comment type="caution">
    <text evidence="3">The sequence shown here is derived from an EMBL/GenBank/DDBJ whole genome shotgun (WGS) entry which is preliminary data.</text>
</comment>
<sequence>MPVFIIVWPSVDTTVKNTFNDFQTELHCMKIERLFAGALLLTVLGLLYLAWGYTAPVAYDPLGPRPYPVLILSLLALCCLFLIVRPRGEHIDLGYTPAILKKVGLCIVFLATYAVLFETLGFPIATALMAFGVGKLFGGKTRHCAISGAVLGGLLYLLFNSLLDVPLPLGFFG</sequence>
<dbReference type="PATRIC" id="fig|1030841.3.peg.268"/>
<evidence type="ECO:0000256" key="1">
    <source>
        <dbReference type="SAM" id="Phobius"/>
    </source>
</evidence>
<dbReference type="AlphaFoldDB" id="G4CMF4"/>
<evidence type="ECO:0000313" key="4">
    <source>
        <dbReference type="Proteomes" id="UP000005336"/>
    </source>
</evidence>
<evidence type="ECO:0000259" key="2">
    <source>
        <dbReference type="Pfam" id="PF07331"/>
    </source>
</evidence>
<feature type="transmembrane region" description="Helical" evidence="1">
    <location>
        <begin position="66"/>
        <end position="84"/>
    </location>
</feature>
<keyword evidence="1" id="KW-1133">Transmembrane helix</keyword>
<feature type="transmembrane region" description="Helical" evidence="1">
    <location>
        <begin position="34"/>
        <end position="54"/>
    </location>
</feature>
<dbReference type="HOGENOM" id="CLU_110735_3_1_4"/>
<keyword evidence="1" id="KW-0472">Membrane</keyword>
<dbReference type="Proteomes" id="UP000005336">
    <property type="component" value="Unassembled WGS sequence"/>
</dbReference>
<keyword evidence="1" id="KW-0812">Transmembrane</keyword>
<dbReference type="InterPro" id="IPR009936">
    <property type="entry name" value="DUF1468"/>
</dbReference>
<dbReference type="Pfam" id="PF07331">
    <property type="entry name" value="TctB"/>
    <property type="match status" value="1"/>
</dbReference>
<name>G4CMF4_9NEIS</name>
<proteinExistence type="predicted"/>
<gene>
    <name evidence="3" type="primary">tctB</name>
    <name evidence="3" type="ORF">HMPREF9370_0263</name>
</gene>